<dbReference type="PROSITE" id="PS50309">
    <property type="entry name" value="DC"/>
    <property type="match status" value="2"/>
</dbReference>
<dbReference type="OrthoDB" id="1738954at2759"/>
<dbReference type="GO" id="GO:0016301">
    <property type="term" value="F:kinase activity"/>
    <property type="evidence" value="ECO:0007669"/>
    <property type="project" value="UniProtKB-KW"/>
</dbReference>
<dbReference type="Gene3D" id="3.10.20.230">
    <property type="entry name" value="Doublecortin domain"/>
    <property type="match status" value="2"/>
</dbReference>
<evidence type="ECO:0000256" key="3">
    <source>
        <dbReference type="ARBA" id="ARBA00022490"/>
    </source>
</evidence>
<dbReference type="SUPFAM" id="SSF89837">
    <property type="entry name" value="Doublecortin (DC)"/>
    <property type="match status" value="2"/>
</dbReference>
<evidence type="ECO:0000256" key="1">
    <source>
        <dbReference type="ARBA" id="ARBA00004316"/>
    </source>
</evidence>
<dbReference type="PANTHER" id="PTHR23005:SF4">
    <property type="entry name" value="OXYGEN-REGULATED PROTEIN 1"/>
    <property type="match status" value="1"/>
</dbReference>
<dbReference type="GO" id="GO:0005930">
    <property type="term" value="C:axoneme"/>
    <property type="evidence" value="ECO:0007669"/>
    <property type="project" value="TreeGrafter"/>
</dbReference>
<proteinExistence type="predicted"/>
<protein>
    <submittedName>
        <fullName evidence="8">Serine threonine-kinase DCLK2-like isoform X1</fullName>
    </submittedName>
</protein>
<evidence type="ECO:0000313" key="8">
    <source>
        <dbReference type="EMBL" id="RNA40518.1"/>
    </source>
</evidence>
<evidence type="ECO:0000259" key="7">
    <source>
        <dbReference type="PROSITE" id="PS50309"/>
    </source>
</evidence>
<dbReference type="InterPro" id="IPR036572">
    <property type="entry name" value="Doublecortin_dom_sf"/>
</dbReference>
<feature type="region of interest" description="Disordered" evidence="6">
    <location>
        <begin position="327"/>
        <end position="355"/>
    </location>
</feature>
<evidence type="ECO:0000313" key="9">
    <source>
        <dbReference type="Proteomes" id="UP000276133"/>
    </source>
</evidence>
<dbReference type="Proteomes" id="UP000276133">
    <property type="component" value="Unassembled WGS sequence"/>
</dbReference>
<dbReference type="STRING" id="10195.A0A3M7SY52"/>
<comment type="subcellular location">
    <subcellularLocation>
        <location evidence="1">Cell projection</location>
    </subcellularLocation>
    <subcellularLocation>
        <location evidence="2">Cytoplasm</location>
    </subcellularLocation>
</comment>
<dbReference type="AlphaFoldDB" id="A0A3M7SY52"/>
<reference evidence="8 9" key="1">
    <citation type="journal article" date="2018" name="Sci. Rep.">
        <title>Genomic signatures of local adaptation to the degree of environmental predictability in rotifers.</title>
        <authorList>
            <person name="Franch-Gras L."/>
            <person name="Hahn C."/>
            <person name="Garcia-Roger E.M."/>
            <person name="Carmona M.J."/>
            <person name="Serra M."/>
            <person name="Gomez A."/>
        </authorList>
    </citation>
    <scope>NUCLEOTIDE SEQUENCE [LARGE SCALE GENOMIC DNA]</scope>
    <source>
        <strain evidence="8">HYR1</strain>
    </source>
</reference>
<dbReference type="EMBL" id="REGN01000637">
    <property type="protein sequence ID" value="RNA40518.1"/>
    <property type="molecule type" value="Genomic_DNA"/>
</dbReference>
<comment type="caution">
    <text evidence="8">The sequence shown here is derived from an EMBL/GenBank/DDBJ whole genome shotgun (WGS) entry which is preliminary data.</text>
</comment>
<dbReference type="SMART" id="SM00537">
    <property type="entry name" value="DCX"/>
    <property type="match status" value="2"/>
</dbReference>
<feature type="non-terminal residue" evidence="8">
    <location>
        <position position="355"/>
    </location>
</feature>
<keyword evidence="8" id="KW-0808">Transferase</keyword>
<feature type="domain" description="Doublecortin" evidence="7">
    <location>
        <begin position="40"/>
        <end position="122"/>
    </location>
</feature>
<dbReference type="GO" id="GO:0043005">
    <property type="term" value="C:neuron projection"/>
    <property type="evidence" value="ECO:0007669"/>
    <property type="project" value="UniProtKB-ARBA"/>
</dbReference>
<sequence>METIIMMPVKHQSHNLVNDIDAYRDYDAVHIKDNVDKRPRKVTFFKNGDRYFGGKMVTISPSRYYSFKDLMNHLNRCVDLPYGVRRVYTPVGGREINDIDELLDGSSYVCASFEPFRHAKYGELPSVNWQAVSKNPDLPNTSLHSSQPLPSIHQFSNSNQNYYLPKVKKIQFANNGFILSNSVNFGSKKTQANNFRVNASVGGPGESVAKPRIITIIRATERPRKRITILLNRKALHSFEQFVCDISDAFGLPQWKNDKIRKLYTLKGKRVQGISDFFRDDDMFIGVSGKEPLKGYLIVDLLQEVFPDNAEYAQSLFKEWESSRSRSRAKPRHSSMDNHSNRNDINHKEVVYNTD</sequence>
<dbReference type="Pfam" id="PF03607">
    <property type="entry name" value="DCX"/>
    <property type="match status" value="2"/>
</dbReference>
<evidence type="ECO:0000256" key="6">
    <source>
        <dbReference type="SAM" id="MobiDB-lite"/>
    </source>
</evidence>
<gene>
    <name evidence="8" type="ORF">BpHYR1_007088</name>
</gene>
<evidence type="ECO:0000256" key="5">
    <source>
        <dbReference type="ARBA" id="ARBA00023273"/>
    </source>
</evidence>
<keyword evidence="4" id="KW-0677">Repeat</keyword>
<feature type="domain" description="Doublecortin" evidence="7">
    <location>
        <begin position="212"/>
        <end position="285"/>
    </location>
</feature>
<dbReference type="GO" id="GO:0042461">
    <property type="term" value="P:photoreceptor cell development"/>
    <property type="evidence" value="ECO:0007669"/>
    <property type="project" value="TreeGrafter"/>
</dbReference>
<organism evidence="8 9">
    <name type="scientific">Brachionus plicatilis</name>
    <name type="common">Marine rotifer</name>
    <name type="synonym">Brachionus muelleri</name>
    <dbReference type="NCBI Taxonomy" id="10195"/>
    <lineage>
        <taxon>Eukaryota</taxon>
        <taxon>Metazoa</taxon>
        <taxon>Spiralia</taxon>
        <taxon>Gnathifera</taxon>
        <taxon>Rotifera</taxon>
        <taxon>Eurotatoria</taxon>
        <taxon>Monogononta</taxon>
        <taxon>Pseudotrocha</taxon>
        <taxon>Ploima</taxon>
        <taxon>Brachionidae</taxon>
        <taxon>Brachionus</taxon>
    </lineage>
</organism>
<accession>A0A3M7SY52</accession>
<dbReference type="InterPro" id="IPR003533">
    <property type="entry name" value="Doublecortin_dom"/>
</dbReference>
<name>A0A3M7SY52_BRAPC</name>
<feature type="compositionally biased region" description="Basic and acidic residues" evidence="6">
    <location>
        <begin position="334"/>
        <end position="355"/>
    </location>
</feature>
<dbReference type="GO" id="GO:0035082">
    <property type="term" value="P:axoneme assembly"/>
    <property type="evidence" value="ECO:0007669"/>
    <property type="project" value="TreeGrafter"/>
</dbReference>
<keyword evidence="5" id="KW-0966">Cell projection</keyword>
<keyword evidence="8" id="KW-0418">Kinase</keyword>
<keyword evidence="9" id="KW-1185">Reference proteome</keyword>
<evidence type="ECO:0000256" key="4">
    <source>
        <dbReference type="ARBA" id="ARBA00022737"/>
    </source>
</evidence>
<dbReference type="PANTHER" id="PTHR23005">
    <property type="entry name" value="RETINITIS PIGMENTOSA 1 PROTEIN"/>
    <property type="match status" value="1"/>
</dbReference>
<keyword evidence="3" id="KW-0963">Cytoplasm</keyword>
<dbReference type="GO" id="GO:0035556">
    <property type="term" value="P:intracellular signal transduction"/>
    <property type="evidence" value="ECO:0007669"/>
    <property type="project" value="InterPro"/>
</dbReference>
<evidence type="ECO:0000256" key="2">
    <source>
        <dbReference type="ARBA" id="ARBA00004496"/>
    </source>
</evidence>